<comment type="caution">
    <text evidence="1">The sequence shown here is derived from an EMBL/GenBank/DDBJ whole genome shotgun (WGS) entry which is preliminary data.</text>
</comment>
<protein>
    <submittedName>
        <fullName evidence="1">Uncharacterized protein</fullName>
    </submittedName>
</protein>
<proteinExistence type="predicted"/>
<dbReference type="AlphaFoldDB" id="A0A1T1DSF2"/>
<evidence type="ECO:0000313" key="1">
    <source>
        <dbReference type="EMBL" id="OOV43778.1"/>
    </source>
</evidence>
<evidence type="ECO:0000313" key="2">
    <source>
        <dbReference type="Proteomes" id="UP000191008"/>
    </source>
</evidence>
<reference evidence="1 2" key="1">
    <citation type="submission" date="2017-02" db="EMBL/GenBank/DDBJ databases">
        <title>Comparative genomic analysis of Brazilian Leptospira kirschneri strains of different serogroups.</title>
        <authorList>
            <person name="Moreno L.Z."/>
            <person name="Miraglia F."/>
            <person name="Kremer F.S."/>
            <person name="Eslabao M.R."/>
            <person name="Lilenbaum W."/>
            <person name="Dellagostin O.A."/>
            <person name="Moreno A.M."/>
        </authorList>
    </citation>
    <scope>NUCLEOTIDE SEQUENCE [LARGE SCALE GENOMIC DNA]</scope>
    <source>
        <strain evidence="1 2">M110/06</strain>
    </source>
</reference>
<accession>A0A1T1DSF2</accession>
<sequence>MQKFRVIHWSQIHSFYIEELKKADSCRVVVWVDSEIRMSFNLFLRRVLLPVRARLRLLLRKNRF</sequence>
<dbReference type="Proteomes" id="UP000191008">
    <property type="component" value="Unassembled WGS sequence"/>
</dbReference>
<dbReference type="EMBL" id="MVIT01000057">
    <property type="protein sequence ID" value="OOV43778.1"/>
    <property type="molecule type" value="Genomic_DNA"/>
</dbReference>
<name>A0A1T1DSF2_9LEPT</name>
<gene>
    <name evidence="1" type="ORF">B1J93_07240</name>
</gene>
<organism evidence="1 2">
    <name type="scientific">Leptospira kirschneri serovar Pomona</name>
    <dbReference type="NCBI Taxonomy" id="561005"/>
    <lineage>
        <taxon>Bacteria</taxon>
        <taxon>Pseudomonadati</taxon>
        <taxon>Spirochaetota</taxon>
        <taxon>Spirochaetia</taxon>
        <taxon>Leptospirales</taxon>
        <taxon>Leptospiraceae</taxon>
        <taxon>Leptospira</taxon>
    </lineage>
</organism>